<dbReference type="EMBL" id="CP012333">
    <property type="protein sequence ID" value="AKU94876.1"/>
    <property type="molecule type" value="Genomic_DNA"/>
</dbReference>
<accession>A0A0K1PNA7</accession>
<dbReference type="AlphaFoldDB" id="A0A0K1PNA7"/>
<evidence type="ECO:0000313" key="3">
    <source>
        <dbReference type="EMBL" id="AKU94876.1"/>
    </source>
</evidence>
<protein>
    <recommendedName>
        <fullName evidence="5">Lipoprotein</fullName>
    </recommendedName>
</protein>
<proteinExistence type="predicted"/>
<organism evidence="3 4">
    <name type="scientific">Labilithrix luteola</name>
    <dbReference type="NCBI Taxonomy" id="1391654"/>
    <lineage>
        <taxon>Bacteria</taxon>
        <taxon>Pseudomonadati</taxon>
        <taxon>Myxococcota</taxon>
        <taxon>Polyangia</taxon>
        <taxon>Polyangiales</taxon>
        <taxon>Labilitrichaceae</taxon>
        <taxon>Labilithrix</taxon>
    </lineage>
</organism>
<dbReference type="STRING" id="1391654.AKJ09_01540"/>
<sequence>MEQSRLARLGSLNWAALLALAACSSSEPSSNVGTSTVQGKLTVASFPTAPTAVDAIDEAGNRAHSPVGTDGAFALQLAKGHSYRLVVVSAKEVPFVFPRSTRLDTSFRVSTGGGVVSLGSVRHWDSLPSGGFKVLSASTSSSSPDGQEGQDGECVDGKLQGTDTPCADDDNQTECKDGSQAVSSDGECENGKDAVTGQACTDTDTAGDDAADPAQPMAVPDKNAPDDVSGCNENDGEEADD</sequence>
<feature type="compositionally biased region" description="Polar residues" evidence="1">
    <location>
        <begin position="136"/>
        <end position="145"/>
    </location>
</feature>
<keyword evidence="2" id="KW-0732">Signal</keyword>
<reference evidence="3 4" key="1">
    <citation type="submission" date="2015-08" db="EMBL/GenBank/DDBJ databases">
        <authorList>
            <person name="Babu N.S."/>
            <person name="Beckwith C.J."/>
            <person name="Beseler K.G."/>
            <person name="Brison A."/>
            <person name="Carone J.V."/>
            <person name="Caskin T.P."/>
            <person name="Diamond M."/>
            <person name="Durham M.E."/>
            <person name="Foxe J.M."/>
            <person name="Go M."/>
            <person name="Henderson B.A."/>
            <person name="Jones I.B."/>
            <person name="McGettigan J.A."/>
            <person name="Micheletti S.J."/>
            <person name="Nasrallah M.E."/>
            <person name="Ortiz D."/>
            <person name="Piller C.R."/>
            <person name="Privatt S.R."/>
            <person name="Schneider S.L."/>
            <person name="Sharp S."/>
            <person name="Smith T.C."/>
            <person name="Stanton J.D."/>
            <person name="Ullery H.E."/>
            <person name="Wilson R.J."/>
            <person name="Serrano M.G."/>
            <person name="Buck G."/>
            <person name="Lee V."/>
            <person name="Wang Y."/>
            <person name="Carvalho R."/>
            <person name="Voegtly L."/>
            <person name="Shi R."/>
            <person name="Duckworth R."/>
            <person name="Johnson A."/>
            <person name="Loviza R."/>
            <person name="Walstead R."/>
            <person name="Shah Z."/>
            <person name="Kiflezghi M."/>
            <person name="Wade K."/>
            <person name="Ball S.L."/>
            <person name="Bradley K.W."/>
            <person name="Asai D.J."/>
            <person name="Bowman C.A."/>
            <person name="Russell D.A."/>
            <person name="Pope W.H."/>
            <person name="Jacobs-Sera D."/>
            <person name="Hendrix R.W."/>
            <person name="Hatfull G.F."/>
        </authorList>
    </citation>
    <scope>NUCLEOTIDE SEQUENCE [LARGE SCALE GENOMIC DNA]</scope>
    <source>
        <strain evidence="3 4">DSM 27648</strain>
    </source>
</reference>
<feature type="compositionally biased region" description="Low complexity" evidence="1">
    <location>
        <begin position="212"/>
        <end position="221"/>
    </location>
</feature>
<feature type="signal peptide" evidence="2">
    <location>
        <begin position="1"/>
        <end position="21"/>
    </location>
</feature>
<dbReference type="Proteomes" id="UP000064967">
    <property type="component" value="Chromosome"/>
</dbReference>
<dbReference type="RefSeq" id="WP_146646413.1">
    <property type="nucleotide sequence ID" value="NZ_CP012333.1"/>
</dbReference>
<dbReference type="KEGG" id="llu:AKJ09_01540"/>
<gene>
    <name evidence="3" type="ORF">AKJ09_01540</name>
</gene>
<name>A0A0K1PNA7_9BACT</name>
<evidence type="ECO:0000256" key="2">
    <source>
        <dbReference type="SAM" id="SignalP"/>
    </source>
</evidence>
<evidence type="ECO:0008006" key="5">
    <source>
        <dbReference type="Google" id="ProtNLM"/>
    </source>
</evidence>
<feature type="region of interest" description="Disordered" evidence="1">
    <location>
        <begin position="135"/>
        <end position="241"/>
    </location>
</feature>
<dbReference type="PROSITE" id="PS51257">
    <property type="entry name" value="PROKAR_LIPOPROTEIN"/>
    <property type="match status" value="1"/>
</dbReference>
<keyword evidence="4" id="KW-1185">Reference proteome</keyword>
<evidence type="ECO:0000313" key="4">
    <source>
        <dbReference type="Proteomes" id="UP000064967"/>
    </source>
</evidence>
<feature type="chain" id="PRO_5005466323" description="Lipoprotein" evidence="2">
    <location>
        <begin position="22"/>
        <end position="241"/>
    </location>
</feature>
<evidence type="ECO:0000256" key="1">
    <source>
        <dbReference type="SAM" id="MobiDB-lite"/>
    </source>
</evidence>